<gene>
    <name evidence="2" type="ORF">GKZ28_01630</name>
</gene>
<evidence type="ECO:0000313" key="2">
    <source>
        <dbReference type="EMBL" id="MVX62401.1"/>
    </source>
</evidence>
<accession>A0A964RIW2</accession>
<dbReference type="CDD" id="cd00093">
    <property type="entry name" value="HTH_XRE"/>
    <property type="match status" value="1"/>
</dbReference>
<evidence type="ECO:0000313" key="3">
    <source>
        <dbReference type="Proteomes" id="UP000656077"/>
    </source>
</evidence>
<dbReference type="InterPro" id="IPR010982">
    <property type="entry name" value="Lambda_DNA-bd_dom_sf"/>
</dbReference>
<dbReference type="Gene3D" id="1.10.260.40">
    <property type="entry name" value="lambda repressor-like DNA-binding domains"/>
    <property type="match status" value="1"/>
</dbReference>
<proteinExistence type="predicted"/>
<protein>
    <submittedName>
        <fullName evidence="2">Helix-turn-helix domain-containing protein</fullName>
    </submittedName>
</protein>
<dbReference type="InterPro" id="IPR001387">
    <property type="entry name" value="Cro/C1-type_HTH"/>
</dbReference>
<dbReference type="GO" id="GO:0003677">
    <property type="term" value="F:DNA binding"/>
    <property type="evidence" value="ECO:0007669"/>
    <property type="project" value="InterPro"/>
</dbReference>
<comment type="caution">
    <text evidence="2">The sequence shown here is derived from an EMBL/GenBank/DDBJ whole genome shotgun (WGS) entry which is preliminary data.</text>
</comment>
<dbReference type="PROSITE" id="PS50943">
    <property type="entry name" value="HTH_CROC1"/>
    <property type="match status" value="1"/>
</dbReference>
<dbReference type="AlphaFoldDB" id="A0A964RIW2"/>
<evidence type="ECO:0000259" key="1">
    <source>
        <dbReference type="PROSITE" id="PS50943"/>
    </source>
</evidence>
<dbReference type="SUPFAM" id="SSF47413">
    <property type="entry name" value="lambda repressor-like DNA-binding domains"/>
    <property type="match status" value="1"/>
</dbReference>
<dbReference type="EMBL" id="WSRQ01000002">
    <property type="protein sequence ID" value="MVX62401.1"/>
    <property type="molecule type" value="Genomic_DNA"/>
</dbReference>
<feature type="domain" description="HTH cro/C1-type" evidence="1">
    <location>
        <begin position="15"/>
        <end position="74"/>
    </location>
</feature>
<dbReference type="Proteomes" id="UP000656077">
    <property type="component" value="Unassembled WGS sequence"/>
</dbReference>
<dbReference type="Pfam" id="PF01381">
    <property type="entry name" value="HTH_3"/>
    <property type="match status" value="1"/>
</dbReference>
<sequence length="93" mass="10834">MKNMENRKNISGNFIKDSRIKIGISQETLAGKLNLFGLRIDQSAISRIENGTRELYDYELYCICKILKVDINLFFDKDLIAKIPKKHNPFIKK</sequence>
<name>A0A964RIW2_9CLOT</name>
<reference evidence="2" key="1">
    <citation type="submission" date="2019-12" db="EMBL/GenBank/DDBJ databases">
        <title>Microbes associate with the intestines of laboratory mice.</title>
        <authorList>
            <person name="Navarre W."/>
            <person name="Wong E."/>
        </authorList>
    </citation>
    <scope>NUCLEOTIDE SEQUENCE</scope>
    <source>
        <strain evidence="2">NM79_F5</strain>
    </source>
</reference>
<organism evidence="2 3">
    <name type="scientific">Clostridium chromiireducens</name>
    <dbReference type="NCBI Taxonomy" id="225345"/>
    <lineage>
        <taxon>Bacteria</taxon>
        <taxon>Bacillati</taxon>
        <taxon>Bacillota</taxon>
        <taxon>Clostridia</taxon>
        <taxon>Eubacteriales</taxon>
        <taxon>Clostridiaceae</taxon>
        <taxon>Clostridium</taxon>
    </lineage>
</organism>